<evidence type="ECO:0000256" key="1">
    <source>
        <dbReference type="ARBA" id="ARBA00000085"/>
    </source>
</evidence>
<proteinExistence type="predicted"/>
<dbReference type="SUPFAM" id="SSF55874">
    <property type="entry name" value="ATPase domain of HSP90 chaperone/DNA topoisomerase II/histidine kinase"/>
    <property type="match status" value="1"/>
</dbReference>
<protein>
    <recommendedName>
        <fullName evidence="2">histidine kinase</fullName>
        <ecNumber evidence="2">2.7.13.3</ecNumber>
    </recommendedName>
</protein>
<dbReference type="RefSeq" id="WP_169886983.1">
    <property type="nucleotide sequence ID" value="NZ_CP183398.1"/>
</dbReference>
<dbReference type="PRINTS" id="PR00344">
    <property type="entry name" value="BCTRLSENSOR"/>
</dbReference>
<dbReference type="InterPro" id="IPR001789">
    <property type="entry name" value="Sig_transdc_resp-reg_receiver"/>
</dbReference>
<dbReference type="InterPro" id="IPR036890">
    <property type="entry name" value="HATPase_C_sf"/>
</dbReference>
<comment type="catalytic activity">
    <reaction evidence="1">
        <text>ATP + protein L-histidine = ADP + protein N-phospho-L-histidine.</text>
        <dbReference type="EC" id="2.7.13.3"/>
    </reaction>
</comment>
<dbReference type="GO" id="GO:0000155">
    <property type="term" value="F:phosphorelay sensor kinase activity"/>
    <property type="evidence" value="ECO:0007669"/>
    <property type="project" value="TreeGrafter"/>
</dbReference>
<organism evidence="7 8">
    <name type="scientific">Pseudomonas oryzihabitans</name>
    <dbReference type="NCBI Taxonomy" id="47885"/>
    <lineage>
        <taxon>Bacteria</taxon>
        <taxon>Pseudomonadati</taxon>
        <taxon>Pseudomonadota</taxon>
        <taxon>Gammaproteobacteria</taxon>
        <taxon>Pseudomonadales</taxon>
        <taxon>Pseudomonadaceae</taxon>
        <taxon>Pseudomonas</taxon>
    </lineage>
</organism>
<dbReference type="Pfam" id="PF02518">
    <property type="entry name" value="HATPase_c"/>
    <property type="match status" value="1"/>
</dbReference>
<dbReference type="Proteomes" id="UP000183046">
    <property type="component" value="Unassembled WGS sequence"/>
</dbReference>
<dbReference type="PANTHER" id="PTHR43547">
    <property type="entry name" value="TWO-COMPONENT HISTIDINE KINASE"/>
    <property type="match status" value="1"/>
</dbReference>
<dbReference type="PROSITE" id="PS50109">
    <property type="entry name" value="HIS_KIN"/>
    <property type="match status" value="1"/>
</dbReference>
<dbReference type="Gene3D" id="3.40.50.2300">
    <property type="match status" value="1"/>
</dbReference>
<dbReference type="EMBL" id="FMWB01000015">
    <property type="protein sequence ID" value="SCZ47644.1"/>
    <property type="molecule type" value="Genomic_DNA"/>
</dbReference>
<evidence type="ECO:0000313" key="8">
    <source>
        <dbReference type="Proteomes" id="UP000183046"/>
    </source>
</evidence>
<evidence type="ECO:0000259" key="5">
    <source>
        <dbReference type="PROSITE" id="PS50109"/>
    </source>
</evidence>
<evidence type="ECO:0000259" key="6">
    <source>
        <dbReference type="PROSITE" id="PS50110"/>
    </source>
</evidence>
<keyword evidence="7" id="KW-0808">Transferase</keyword>
<dbReference type="Pfam" id="PF00072">
    <property type="entry name" value="Response_reg"/>
    <property type="match status" value="1"/>
</dbReference>
<dbReference type="AlphaFoldDB" id="A0A1G5PDP8"/>
<evidence type="ECO:0000256" key="3">
    <source>
        <dbReference type="ARBA" id="ARBA00022553"/>
    </source>
</evidence>
<evidence type="ECO:0000256" key="4">
    <source>
        <dbReference type="PROSITE-ProRule" id="PRU00169"/>
    </source>
</evidence>
<dbReference type="PANTHER" id="PTHR43547:SF2">
    <property type="entry name" value="HYBRID SIGNAL TRANSDUCTION HISTIDINE KINASE C"/>
    <property type="match status" value="1"/>
</dbReference>
<feature type="domain" description="Response regulatory" evidence="6">
    <location>
        <begin position="104"/>
        <end position="220"/>
    </location>
</feature>
<name>A0A1G5PDP8_9PSED</name>
<feature type="domain" description="Histidine kinase" evidence="5">
    <location>
        <begin position="1"/>
        <end position="80"/>
    </location>
</feature>
<reference evidence="8" key="1">
    <citation type="submission" date="2016-10" db="EMBL/GenBank/DDBJ databases">
        <authorList>
            <person name="de Groot N.N."/>
        </authorList>
    </citation>
    <scope>NUCLEOTIDE SEQUENCE [LARGE SCALE GENOMIC DNA]</scope>
    <source>
        <strain evidence="8">DSM 15758</strain>
    </source>
</reference>
<feature type="modified residue" description="4-aspartylphosphate" evidence="4">
    <location>
        <position position="154"/>
    </location>
</feature>
<comment type="caution">
    <text evidence="7">The sequence shown here is derived from an EMBL/GenBank/DDBJ whole genome shotgun (WGS) entry which is preliminary data.</text>
</comment>
<dbReference type="SMART" id="SM00387">
    <property type="entry name" value="HATPase_c"/>
    <property type="match status" value="1"/>
</dbReference>
<dbReference type="Gene3D" id="3.30.565.10">
    <property type="entry name" value="Histidine kinase-like ATPase, C-terminal domain"/>
    <property type="match status" value="1"/>
</dbReference>
<dbReference type="EC" id="2.7.13.3" evidence="2"/>
<evidence type="ECO:0000256" key="2">
    <source>
        <dbReference type="ARBA" id="ARBA00012438"/>
    </source>
</evidence>
<dbReference type="InterPro" id="IPR003594">
    <property type="entry name" value="HATPase_dom"/>
</dbReference>
<dbReference type="InterPro" id="IPR004358">
    <property type="entry name" value="Sig_transdc_His_kin-like_C"/>
</dbReference>
<dbReference type="SUPFAM" id="SSF52172">
    <property type="entry name" value="CheY-like"/>
    <property type="match status" value="1"/>
</dbReference>
<dbReference type="InterPro" id="IPR005467">
    <property type="entry name" value="His_kinase_dom"/>
</dbReference>
<dbReference type="InterPro" id="IPR011006">
    <property type="entry name" value="CheY-like_superfamily"/>
</dbReference>
<dbReference type="SMART" id="SM00448">
    <property type="entry name" value="REC"/>
    <property type="match status" value="1"/>
</dbReference>
<sequence>MDLEPGDYLSLCVIDTGSGIAPEFLSRIFDPFFTTKPVREGTGLGLSMIYGFAEQSGGWIKVDSTLGEGTTMCLYMPRRNEHAPSGDCPGETAAEPETKGRGEVVLVVEDEPVLQMLTTEILGDLGYTTLEASGSAGGLEILNSDGRIDLLIMDVGLPGLMNGRQLAKAAREVRPEPKVFFVTGFADTASQDEGQLRTDIEVLTKPYSVDAFAARVDRLLGG</sequence>
<keyword evidence="7" id="KW-0418">Kinase</keyword>
<accession>A0A1G5PDP8</accession>
<evidence type="ECO:0000313" key="7">
    <source>
        <dbReference type="EMBL" id="SCZ47644.1"/>
    </source>
</evidence>
<keyword evidence="3 4" id="KW-0597">Phosphoprotein</keyword>
<dbReference type="PROSITE" id="PS50110">
    <property type="entry name" value="RESPONSE_REGULATORY"/>
    <property type="match status" value="1"/>
</dbReference>
<gene>
    <name evidence="7" type="ORF">SAMN05216279_11541</name>
</gene>